<reference evidence="9 10" key="1">
    <citation type="journal article" date="2016" name="Nat. Commun.">
        <title>Thousands of microbial genomes shed light on interconnected biogeochemical processes in an aquifer system.</title>
        <authorList>
            <person name="Anantharaman K."/>
            <person name="Brown C.T."/>
            <person name="Hug L.A."/>
            <person name="Sharon I."/>
            <person name="Castelle C.J."/>
            <person name="Probst A.J."/>
            <person name="Thomas B.C."/>
            <person name="Singh A."/>
            <person name="Wilkins M.J."/>
            <person name="Karaoz U."/>
            <person name="Brodie E.L."/>
            <person name="Williams K.H."/>
            <person name="Hubbard S.S."/>
            <person name="Banfield J.F."/>
        </authorList>
    </citation>
    <scope>NUCLEOTIDE SEQUENCE [LARGE SCALE GENOMIC DNA]</scope>
</reference>
<dbReference type="NCBIfam" id="NF000585">
    <property type="entry name" value="PRK00010.1"/>
    <property type="match status" value="1"/>
</dbReference>
<dbReference type="GO" id="GO:1990904">
    <property type="term" value="C:ribonucleoprotein complex"/>
    <property type="evidence" value="ECO:0007669"/>
    <property type="project" value="UniProtKB-KW"/>
</dbReference>
<dbReference type="InterPro" id="IPR031309">
    <property type="entry name" value="Ribosomal_uL5_C"/>
</dbReference>
<dbReference type="GO" id="GO:0005840">
    <property type="term" value="C:ribosome"/>
    <property type="evidence" value="ECO:0007669"/>
    <property type="project" value="UniProtKB-KW"/>
</dbReference>
<evidence type="ECO:0000256" key="6">
    <source>
        <dbReference type="RuleBase" id="RU003930"/>
    </source>
</evidence>
<evidence type="ECO:0000259" key="8">
    <source>
        <dbReference type="Pfam" id="PF00673"/>
    </source>
</evidence>
<feature type="domain" description="Large ribosomal subunit protein uL5 N-terminal" evidence="7">
    <location>
        <begin position="28"/>
        <end position="84"/>
    </location>
</feature>
<evidence type="ECO:0000313" key="9">
    <source>
        <dbReference type="EMBL" id="OGM80050.1"/>
    </source>
</evidence>
<dbReference type="InterPro" id="IPR002132">
    <property type="entry name" value="Ribosomal_uL5"/>
</dbReference>
<protein>
    <recommendedName>
        <fullName evidence="4 5">Large ribosomal subunit protein uL5</fullName>
    </recommendedName>
</protein>
<dbReference type="InterPro" id="IPR031310">
    <property type="entry name" value="Ribosomal_uL5_N"/>
</dbReference>
<evidence type="ECO:0000256" key="4">
    <source>
        <dbReference type="ARBA" id="ARBA00035245"/>
    </source>
</evidence>
<evidence type="ECO:0000256" key="1">
    <source>
        <dbReference type="ARBA" id="ARBA00008553"/>
    </source>
</evidence>
<evidence type="ECO:0000256" key="2">
    <source>
        <dbReference type="ARBA" id="ARBA00022980"/>
    </source>
</evidence>
<dbReference type="PANTHER" id="PTHR11994">
    <property type="entry name" value="60S RIBOSOMAL PROTEIN L11-RELATED"/>
    <property type="match status" value="1"/>
</dbReference>
<evidence type="ECO:0000313" key="10">
    <source>
        <dbReference type="Proteomes" id="UP000178999"/>
    </source>
</evidence>
<dbReference type="AlphaFoldDB" id="A0A1F8CUQ7"/>
<evidence type="ECO:0000256" key="3">
    <source>
        <dbReference type="ARBA" id="ARBA00023274"/>
    </source>
</evidence>
<keyword evidence="2 5" id="KW-0689">Ribosomal protein</keyword>
<name>A0A1F8CUQ7_9BACT</name>
<dbReference type="PIRSF" id="PIRSF002161">
    <property type="entry name" value="Ribosomal_L5"/>
    <property type="match status" value="1"/>
</dbReference>
<dbReference type="GO" id="GO:0000049">
    <property type="term" value="F:tRNA binding"/>
    <property type="evidence" value="ECO:0007669"/>
    <property type="project" value="UniProtKB-UniRule"/>
</dbReference>
<gene>
    <name evidence="5" type="primary">rplE</name>
    <name evidence="9" type="ORF">A2382_05200</name>
</gene>
<dbReference type="Pfam" id="PF00281">
    <property type="entry name" value="Ribosomal_L5"/>
    <property type="match status" value="1"/>
</dbReference>
<proteinExistence type="inferred from homology"/>
<evidence type="ECO:0000256" key="5">
    <source>
        <dbReference type="HAMAP-Rule" id="MF_01333"/>
    </source>
</evidence>
<dbReference type="STRING" id="1802538.A2382_05200"/>
<comment type="caution">
    <text evidence="9">The sequence shown here is derived from an EMBL/GenBank/DDBJ whole genome shotgun (WGS) entry which is preliminary data.</text>
</comment>
<sequence>MKKENLKLKEKYNTEVKSVLVKEFEIKNVMATPKVTKVVVNMGTKDLLKDKGERELLLNELGAITGQRPQIKQAKQSIAGFGIREGNSVALSVTLRGQKMFDFLQRFVSIVLPRVRDFRGIGLKSFDDHGNYTIGMVDYSVFPEIDVTKIRGVRGLEITIVTSTKSKEEAKRLLELLGMPFAKEN</sequence>
<keyword evidence="5" id="KW-0699">rRNA-binding</keyword>
<evidence type="ECO:0000259" key="7">
    <source>
        <dbReference type="Pfam" id="PF00281"/>
    </source>
</evidence>
<keyword evidence="5" id="KW-0694">RNA-binding</keyword>
<dbReference type="Proteomes" id="UP000178999">
    <property type="component" value="Unassembled WGS sequence"/>
</dbReference>
<dbReference type="GO" id="GO:0003735">
    <property type="term" value="F:structural constituent of ribosome"/>
    <property type="evidence" value="ECO:0007669"/>
    <property type="project" value="InterPro"/>
</dbReference>
<comment type="function">
    <text evidence="5">This is 1 of the proteins that bind and probably mediate the attachment of the 5S RNA into the large ribosomal subunit, where it forms part of the central protuberance. In the 70S ribosome it contacts protein S13 of the 30S subunit (bridge B1b), connecting the 2 subunits; this bridge is implicated in subunit movement. Contacts the P site tRNA; the 5S rRNA and some of its associated proteins might help stabilize positioning of ribosome-bound tRNAs.</text>
</comment>
<dbReference type="InterPro" id="IPR020930">
    <property type="entry name" value="Ribosomal_uL5_bac-type"/>
</dbReference>
<feature type="domain" description="Large ribosomal subunit protein uL5 C-terminal" evidence="8">
    <location>
        <begin position="89"/>
        <end position="181"/>
    </location>
</feature>
<dbReference type="Pfam" id="PF00673">
    <property type="entry name" value="Ribosomal_L5_C"/>
    <property type="match status" value="1"/>
</dbReference>
<organism evidence="9 10">
    <name type="scientific">Candidatus Woesebacteria bacterium RIFOXYB1_FULL_38_16</name>
    <dbReference type="NCBI Taxonomy" id="1802538"/>
    <lineage>
        <taxon>Bacteria</taxon>
        <taxon>Candidatus Woeseibacteriota</taxon>
    </lineage>
</organism>
<dbReference type="FunFam" id="3.30.1440.10:FF:000001">
    <property type="entry name" value="50S ribosomal protein L5"/>
    <property type="match status" value="1"/>
</dbReference>
<accession>A0A1F8CUQ7</accession>
<dbReference type="SUPFAM" id="SSF55282">
    <property type="entry name" value="RL5-like"/>
    <property type="match status" value="1"/>
</dbReference>
<comment type="subunit">
    <text evidence="5">Part of the 50S ribosomal subunit; part of the 5S rRNA/L5/L18/L25 subcomplex. Contacts the 5S rRNA and the P site tRNA. Forms a bridge to the 30S subunit in the 70S ribosome.</text>
</comment>
<dbReference type="InterPro" id="IPR022803">
    <property type="entry name" value="Ribosomal_uL5_dom_sf"/>
</dbReference>
<keyword evidence="5" id="KW-0820">tRNA-binding</keyword>
<keyword evidence="3 5" id="KW-0687">Ribonucleoprotein</keyword>
<dbReference type="GO" id="GO:0019843">
    <property type="term" value="F:rRNA binding"/>
    <property type="evidence" value="ECO:0007669"/>
    <property type="project" value="UniProtKB-UniRule"/>
</dbReference>
<comment type="similarity">
    <text evidence="1 5 6">Belongs to the universal ribosomal protein uL5 family.</text>
</comment>
<dbReference type="EMBL" id="MGHY01000005">
    <property type="protein sequence ID" value="OGM80050.1"/>
    <property type="molecule type" value="Genomic_DNA"/>
</dbReference>
<dbReference type="HAMAP" id="MF_01333_B">
    <property type="entry name" value="Ribosomal_uL5_B"/>
    <property type="match status" value="1"/>
</dbReference>
<dbReference type="Gene3D" id="3.30.1440.10">
    <property type="match status" value="1"/>
</dbReference>
<dbReference type="GO" id="GO:0006412">
    <property type="term" value="P:translation"/>
    <property type="evidence" value="ECO:0007669"/>
    <property type="project" value="UniProtKB-UniRule"/>
</dbReference>